<evidence type="ECO:0000313" key="1">
    <source>
        <dbReference type="EMBL" id="AMB87232.1"/>
    </source>
</evidence>
<dbReference type="AlphaFoldDB" id="A0A0X1T5I7"/>
<dbReference type="RefSeq" id="WP_017133183.1">
    <property type="nucleotide sequence ID" value="NZ_CP014135.1"/>
</dbReference>
<dbReference type="Pfam" id="PF05932">
    <property type="entry name" value="CesT"/>
    <property type="match status" value="1"/>
</dbReference>
<accession>A0A0X1T5I7</accession>
<protein>
    <submittedName>
        <fullName evidence="1">Uncharacterized protein</fullName>
    </submittedName>
</protein>
<dbReference type="Proteomes" id="UP000063229">
    <property type="component" value="Chromosome"/>
</dbReference>
<dbReference type="SUPFAM" id="SSF69635">
    <property type="entry name" value="Type III secretory system chaperone-like"/>
    <property type="match status" value="1"/>
</dbReference>
<keyword evidence="2" id="KW-1185">Reference proteome</keyword>
<sequence>MASQLKQVLSPVFHQVGVDERALELSDSYVMTLPSGLVLEWREAPNDFLTVSCLLPVSEQRFDDPQTLAILLQANLLGLEHPPILTGAIVEQKKVILWSRQPFLMLDHSAMLRLFERFTEQADKMGNWLALTLEELAAREQTPPRPAQETPLRGAVPLA</sequence>
<proteinExistence type="predicted"/>
<name>A0A0X1T5I7_PSEAA</name>
<dbReference type="EMBL" id="CP014135">
    <property type="protein sequence ID" value="AMB87232.1"/>
    <property type="molecule type" value="Genomic_DNA"/>
</dbReference>
<gene>
    <name evidence="1" type="ORF">AWM79_18820</name>
</gene>
<dbReference type="InterPro" id="IPR010261">
    <property type="entry name" value="Tir_chaperone"/>
</dbReference>
<dbReference type="CDD" id="cd17025">
    <property type="entry name" value="T3SC_IA_ShcF-like"/>
    <property type="match status" value="1"/>
</dbReference>
<dbReference type="KEGG" id="pagb:AWM79_18820"/>
<evidence type="ECO:0000313" key="2">
    <source>
        <dbReference type="Proteomes" id="UP000063229"/>
    </source>
</evidence>
<dbReference type="GO" id="GO:0030254">
    <property type="term" value="P:protein secretion by the type III secretion system"/>
    <property type="evidence" value="ECO:0007669"/>
    <property type="project" value="InterPro"/>
</dbReference>
<dbReference type="STRING" id="46677.AWM79_18820"/>
<dbReference type="OrthoDB" id="6890352at2"/>
<dbReference type="Gene3D" id="3.30.1460.10">
    <property type="match status" value="1"/>
</dbReference>
<reference evidence="1 2" key="1">
    <citation type="submission" date="2016-01" db="EMBL/GenBank/DDBJ databases">
        <authorList>
            <person name="McClelland M."/>
            <person name="Jain A."/>
            <person name="Saraogi P."/>
            <person name="Mendelson R."/>
            <person name="Westerman R."/>
            <person name="SanMiguel P."/>
            <person name="Csonka L."/>
        </authorList>
    </citation>
    <scope>NUCLEOTIDE SEQUENCE [LARGE SCALE GENOMIC DNA]</scope>
    <source>
        <strain evidence="1 2">NCPPB 2472</strain>
    </source>
</reference>
<organism evidence="1 2">
    <name type="scientific">Pseudomonas agarici</name>
    <dbReference type="NCBI Taxonomy" id="46677"/>
    <lineage>
        <taxon>Bacteria</taxon>
        <taxon>Pseudomonadati</taxon>
        <taxon>Pseudomonadota</taxon>
        <taxon>Gammaproteobacteria</taxon>
        <taxon>Pseudomonadales</taxon>
        <taxon>Pseudomonadaceae</taxon>
        <taxon>Pseudomonas</taxon>
    </lineage>
</organism>